<accession>A0A427Y437</accession>
<feature type="region of interest" description="Disordered" evidence="1">
    <location>
        <begin position="409"/>
        <end position="437"/>
    </location>
</feature>
<dbReference type="EMBL" id="RSCE01000002">
    <property type="protein sequence ID" value="RSH85854.1"/>
    <property type="molecule type" value="Genomic_DNA"/>
</dbReference>
<name>A0A427Y437_9TREE</name>
<keyword evidence="3" id="KW-1185">Reference proteome</keyword>
<evidence type="ECO:0000256" key="1">
    <source>
        <dbReference type="SAM" id="MobiDB-lite"/>
    </source>
</evidence>
<feature type="region of interest" description="Disordered" evidence="1">
    <location>
        <begin position="1"/>
        <end position="162"/>
    </location>
</feature>
<organism evidence="2 3">
    <name type="scientific">Apiotrichum porosum</name>
    <dbReference type="NCBI Taxonomy" id="105984"/>
    <lineage>
        <taxon>Eukaryota</taxon>
        <taxon>Fungi</taxon>
        <taxon>Dikarya</taxon>
        <taxon>Basidiomycota</taxon>
        <taxon>Agaricomycotina</taxon>
        <taxon>Tremellomycetes</taxon>
        <taxon>Trichosporonales</taxon>
        <taxon>Trichosporonaceae</taxon>
        <taxon>Apiotrichum</taxon>
    </lineage>
</organism>
<sequence>MPRWATAPISPAANTRSTRSSTVIIKPEPVETKPVIKPKPKAKADKTMPAKAATTKTTSKSAKLKKTPVKAEAAAPKPSKAKKVAAAKKVKQEPAQIKQQPSPSPSLSPAPEVEEDKPVVSSRSAPKAPKADKAPKAPKKKAPKPKVKKEASPSPSLSPAPDVNSLTQATLLQAEAFPHIFDAILGSASIKTLLAVRAASRGFRDVVDCVLASHLVVKFKDRNASLVQVTPRAFDGNFKPCPTEWDTLEHWLHYASKVRVLDLCADVAPYVKAEHKALFTKLQVLRIRGEPHMLAYYSGFTAQTLVVCQGPFHTLMPPRARQTPLPIGTTKLVFNLKHRASYGKPYIAVAFGQYEHPESLKEIVFYVDKLHQKKRPRYDNGRGPEVTEDEHYDLGGLVNVIVPMAYCQDGDDEEPEQEDKDEDMDMPARPPRTDTVNENPCKITFVDIAQHVNPSGQWVGDTTVLNTSAEDVFASLKQIEMLKKIDDLESFVRFLPKDEYRATLSPEEWDDETNFTI</sequence>
<feature type="compositionally biased region" description="Polar residues" evidence="1">
    <location>
        <begin position="12"/>
        <end position="23"/>
    </location>
</feature>
<dbReference type="RefSeq" id="XP_028478639.1">
    <property type="nucleotide sequence ID" value="XM_028619667.1"/>
</dbReference>
<evidence type="ECO:0000313" key="2">
    <source>
        <dbReference type="EMBL" id="RSH85854.1"/>
    </source>
</evidence>
<feature type="compositionally biased region" description="Basic residues" evidence="1">
    <location>
        <begin position="136"/>
        <end position="147"/>
    </location>
</feature>
<dbReference type="AlphaFoldDB" id="A0A427Y437"/>
<feature type="compositionally biased region" description="Low complexity" evidence="1">
    <location>
        <begin position="152"/>
        <end position="161"/>
    </location>
</feature>
<protein>
    <submittedName>
        <fullName evidence="2">Uncharacterized protein</fullName>
    </submittedName>
</protein>
<feature type="compositionally biased region" description="Basic residues" evidence="1">
    <location>
        <begin position="79"/>
        <end position="89"/>
    </location>
</feature>
<gene>
    <name evidence="2" type="ORF">EHS24_004034</name>
</gene>
<feature type="compositionally biased region" description="Low complexity" evidence="1">
    <location>
        <begin position="49"/>
        <end position="61"/>
    </location>
</feature>
<comment type="caution">
    <text evidence="2">The sequence shown here is derived from an EMBL/GenBank/DDBJ whole genome shotgun (WGS) entry which is preliminary data.</text>
</comment>
<evidence type="ECO:0000313" key="3">
    <source>
        <dbReference type="Proteomes" id="UP000279236"/>
    </source>
</evidence>
<reference evidence="2 3" key="1">
    <citation type="submission" date="2018-11" db="EMBL/GenBank/DDBJ databases">
        <title>Genome sequence of Apiotrichum porosum DSM 27194.</title>
        <authorList>
            <person name="Aliyu H."/>
            <person name="Gorte O."/>
            <person name="Ochsenreither K."/>
        </authorList>
    </citation>
    <scope>NUCLEOTIDE SEQUENCE [LARGE SCALE GENOMIC DNA]</scope>
    <source>
        <strain evidence="2 3">DSM 27194</strain>
    </source>
</reference>
<feature type="compositionally biased region" description="Acidic residues" evidence="1">
    <location>
        <begin position="409"/>
        <end position="425"/>
    </location>
</feature>
<dbReference type="GeneID" id="39588577"/>
<proteinExistence type="predicted"/>
<dbReference type="Proteomes" id="UP000279236">
    <property type="component" value="Unassembled WGS sequence"/>
</dbReference>